<dbReference type="InterPro" id="IPR017721">
    <property type="entry name" value="IorA"/>
</dbReference>
<comment type="catalytic activity">
    <reaction evidence="5">
        <text>indole-3-pyruvate + 2 oxidized [2Fe-2S]-[ferredoxin] + CoA = (indol-3-yl)acetyl-CoA + 2 reduced [2Fe-2S]-[ferredoxin] + CO2 + H(+)</text>
        <dbReference type="Rhea" id="RHEA:12645"/>
        <dbReference type="Rhea" id="RHEA-COMP:10000"/>
        <dbReference type="Rhea" id="RHEA-COMP:10001"/>
        <dbReference type="ChEBI" id="CHEBI:15378"/>
        <dbReference type="ChEBI" id="CHEBI:16526"/>
        <dbReference type="ChEBI" id="CHEBI:17640"/>
        <dbReference type="ChEBI" id="CHEBI:33737"/>
        <dbReference type="ChEBI" id="CHEBI:33738"/>
        <dbReference type="ChEBI" id="CHEBI:57271"/>
        <dbReference type="ChEBI" id="CHEBI:57287"/>
        <dbReference type="EC" id="1.2.7.8"/>
    </reaction>
</comment>
<dbReference type="InterPro" id="IPR002880">
    <property type="entry name" value="Pyrv_Fd/Flavodoxin_OxRdtase_N"/>
</dbReference>
<keyword evidence="2 5" id="KW-0560">Oxidoreductase</keyword>
<feature type="binding site" evidence="6">
    <location>
        <position position="606"/>
    </location>
    <ligand>
        <name>[4Fe-4S] cluster</name>
        <dbReference type="ChEBI" id="CHEBI:49883"/>
        <label>2</label>
    </ligand>
</feature>
<dbReference type="AlphaFoldDB" id="A0A832A826"/>
<accession>A0A832A826</accession>
<feature type="binding site" evidence="6">
    <location>
        <position position="575"/>
    </location>
    <ligand>
        <name>[4Fe-4S] cluster</name>
        <dbReference type="ChEBI" id="CHEBI:49883"/>
        <label>1</label>
    </ligand>
</feature>
<feature type="domain" description="4Fe-4S ferredoxin-type" evidence="7">
    <location>
        <begin position="591"/>
        <end position="620"/>
    </location>
</feature>
<feature type="binding site" evidence="6">
    <location>
        <position position="600"/>
    </location>
    <ligand>
        <name>[4Fe-4S] cluster</name>
        <dbReference type="ChEBI" id="CHEBI:49883"/>
        <label>2</label>
    </ligand>
</feature>
<comment type="function">
    <text evidence="5">Catalyzes the ferredoxin-dependent oxidative decarboxylation of arylpyruvates.</text>
</comment>
<evidence type="ECO:0000256" key="4">
    <source>
        <dbReference type="ARBA" id="ARBA00023014"/>
    </source>
</evidence>
<evidence type="ECO:0000313" key="8">
    <source>
        <dbReference type="EMBL" id="HFK98120.1"/>
    </source>
</evidence>
<feature type="binding site" evidence="6">
    <location>
        <position position="581"/>
    </location>
    <ligand>
        <name>[4Fe-4S] cluster</name>
        <dbReference type="ChEBI" id="CHEBI:49883"/>
        <label>2</label>
    </ligand>
</feature>
<feature type="binding site" evidence="6">
    <location>
        <position position="603"/>
    </location>
    <ligand>
        <name>[4Fe-4S] cluster</name>
        <dbReference type="ChEBI" id="CHEBI:49883"/>
        <label>2</label>
    </ligand>
</feature>
<keyword evidence="5" id="KW-0249">Electron transport</keyword>
<evidence type="ECO:0000256" key="3">
    <source>
        <dbReference type="ARBA" id="ARBA00023004"/>
    </source>
</evidence>
<dbReference type="GO" id="GO:0030976">
    <property type="term" value="F:thiamine pyrophosphate binding"/>
    <property type="evidence" value="ECO:0007669"/>
    <property type="project" value="InterPro"/>
</dbReference>
<dbReference type="PIRSF" id="PIRSF006439">
    <property type="entry name" value="Indolepyruvate_ferr_oxidored"/>
    <property type="match status" value="1"/>
</dbReference>
<dbReference type="Gene3D" id="3.40.50.970">
    <property type="match status" value="2"/>
</dbReference>
<dbReference type="EC" id="1.2.7.8" evidence="5"/>
<dbReference type="SUPFAM" id="SSF52518">
    <property type="entry name" value="Thiamin diphosphate-binding fold (THDP-binding)"/>
    <property type="match status" value="2"/>
</dbReference>
<evidence type="ECO:0000256" key="2">
    <source>
        <dbReference type="ARBA" id="ARBA00023002"/>
    </source>
</evidence>
<keyword evidence="3 5" id="KW-0408">Iron</keyword>
<gene>
    <name evidence="8" type="ORF">ENS06_12480</name>
</gene>
<feature type="binding site" evidence="6">
    <location>
        <position position="610"/>
    </location>
    <ligand>
        <name>[4Fe-4S] cluster</name>
        <dbReference type="ChEBI" id="CHEBI:49883"/>
        <label>1</label>
    </ligand>
</feature>
<keyword evidence="8" id="KW-0670">Pyruvate</keyword>
<dbReference type="EMBL" id="DSTK01000037">
    <property type="protein sequence ID" value="HFK98120.1"/>
    <property type="molecule type" value="Genomic_DNA"/>
</dbReference>
<sequence length="623" mass="67628">MAERKILLGNEAIAHGLLEAGCTMAASYPGTPASEIMTALMQLRRGHGVPCHLEWSINEKVAVETALGNSYAGRRSAAAMKQVGLNVAADPVMSAAYTGVKGGFVLIVADDPGPHSSQTEQDTRQFAMVAKLPVLDPADPVQARGWIALAYALSEEYEIPVILRPTTRVCHARQDMAVRPFPMVPSQPVFEKDPARWAATPKFRYLLHKKLNEKLDRIAQDPRWQPELLNRAESCGVQRGPIEPTFDKVILASGAVCAHAVEVLRDLDLWHRIPIYQVPMPYPLSESFAVELLEKSQDILVLEETQPVMEGQLRDRGKVRGRLNGFVPREGELLPEIVEKIIRRFAGLPAEAEDVPPAAGRRPTLCAGCGHRAAFFAMRKVFPKGIYASDIGCYTLGLNLGAVDTVLCMGASISQAAGFFHAYRDAGHNTRPIVATIGDSTFYHAGIPALINAVAQGCRFPVIVLDNGTTAMTGHQPTPAAGMTADGEKVPPVTIEALAAACGVRHVSVGDPYDIPGFIELLKAAKDHCQDPENGGMAVVIARRPCLMDRARHEGRKTRVPAPIVTEKCEGCGFCCKSFECPALLFRGEKEAVSIDENLCARCGVCLYVCPHEAIEWPLRRTA</sequence>
<dbReference type="Pfam" id="PF02775">
    <property type="entry name" value="TPP_enzyme_C"/>
    <property type="match status" value="1"/>
</dbReference>
<dbReference type="PROSITE" id="PS51379">
    <property type="entry name" value="4FE4S_FER_2"/>
    <property type="match status" value="1"/>
</dbReference>
<evidence type="ECO:0000256" key="5">
    <source>
        <dbReference type="PIRNR" id="PIRNR006439"/>
    </source>
</evidence>
<feature type="binding site" evidence="6">
    <location>
        <position position="572"/>
    </location>
    <ligand>
        <name>[4Fe-4S] cluster</name>
        <dbReference type="ChEBI" id="CHEBI:49883"/>
        <label>1</label>
    </ligand>
</feature>
<proteinExistence type="predicted"/>
<dbReference type="InterPro" id="IPR011766">
    <property type="entry name" value="TPP_enzyme_TPP-bd"/>
</dbReference>
<name>A0A832A826_9BACT</name>
<dbReference type="PROSITE" id="PS00198">
    <property type="entry name" value="4FE4S_FER_1"/>
    <property type="match status" value="1"/>
</dbReference>
<dbReference type="InterPro" id="IPR017900">
    <property type="entry name" value="4Fe4S_Fe_S_CS"/>
</dbReference>
<dbReference type="CDD" id="cd02008">
    <property type="entry name" value="TPP_IOR_alpha"/>
    <property type="match status" value="1"/>
</dbReference>
<dbReference type="GO" id="GO:0046872">
    <property type="term" value="F:metal ion binding"/>
    <property type="evidence" value="ECO:0007669"/>
    <property type="project" value="UniProtKB-UniRule"/>
</dbReference>
<dbReference type="InterPro" id="IPR045025">
    <property type="entry name" value="HACL1-like"/>
</dbReference>
<reference evidence="8" key="1">
    <citation type="journal article" date="2020" name="mSystems">
        <title>Genome- and Community-Level Interaction Insights into Carbon Utilization and Element Cycling Functions of Hydrothermarchaeota in Hydrothermal Sediment.</title>
        <authorList>
            <person name="Zhou Z."/>
            <person name="Liu Y."/>
            <person name="Xu W."/>
            <person name="Pan J."/>
            <person name="Luo Z.H."/>
            <person name="Li M."/>
        </authorList>
    </citation>
    <scope>NUCLEOTIDE SEQUENCE [LARGE SCALE GENOMIC DNA]</scope>
    <source>
        <strain evidence="8">SpSt-456</strain>
    </source>
</reference>
<dbReference type="Pfam" id="PF00037">
    <property type="entry name" value="Fer4"/>
    <property type="match status" value="1"/>
</dbReference>
<keyword evidence="5 6" id="KW-0004">4Fe-4S</keyword>
<keyword evidence="5" id="KW-0813">Transport</keyword>
<feature type="binding site" evidence="6">
    <location>
        <position position="569"/>
    </location>
    <ligand>
        <name>[4Fe-4S] cluster</name>
        <dbReference type="ChEBI" id="CHEBI:49883"/>
        <label>1</label>
    </ligand>
</feature>
<protein>
    <recommendedName>
        <fullName evidence="5">Indolepyruvate oxidoreductase subunit IorA</fullName>
        <shortName evidence="5">IOR</shortName>
        <ecNumber evidence="5">1.2.7.8</ecNumber>
    </recommendedName>
    <alternativeName>
        <fullName evidence="5">Indolepyruvate ferredoxin oxidoreductase subunit alpha</fullName>
    </alternativeName>
</protein>
<dbReference type="InterPro" id="IPR017896">
    <property type="entry name" value="4Fe4S_Fe-S-bd"/>
</dbReference>
<comment type="cofactor">
    <cofactor evidence="5 6">
        <name>[4Fe-4S] cluster</name>
        <dbReference type="ChEBI" id="CHEBI:49883"/>
    </cofactor>
    <text evidence="5 6">Binds 2 [4Fe-4S] clusters. In this family the first cluster has a non-standard and varying [4Fe-4S] binding motif CX(2)CX(2)CX(4-5)CP.</text>
</comment>
<evidence type="ECO:0000256" key="6">
    <source>
        <dbReference type="PIRSR" id="PIRSR006439-50"/>
    </source>
</evidence>
<evidence type="ECO:0000256" key="1">
    <source>
        <dbReference type="ARBA" id="ARBA00022723"/>
    </source>
</evidence>
<dbReference type="PANTHER" id="PTHR43710:SF7">
    <property type="entry name" value="INDOLEPYRUVATE OXIDOREDUCTASE SUBUNIT IORA"/>
    <property type="match status" value="1"/>
</dbReference>
<keyword evidence="1 5" id="KW-0479">Metal-binding</keyword>
<dbReference type="FunFam" id="3.40.50.970:FF:000039">
    <property type="entry name" value="Indolepyruvate oxidoreductase subunit IorA"/>
    <property type="match status" value="1"/>
</dbReference>
<comment type="caution">
    <text evidence="8">The sequence shown here is derived from an EMBL/GenBank/DDBJ whole genome shotgun (WGS) entry which is preliminary data.</text>
</comment>
<dbReference type="GO" id="GO:0044281">
    <property type="term" value="P:small molecule metabolic process"/>
    <property type="evidence" value="ECO:0007669"/>
    <property type="project" value="UniProtKB-ARBA"/>
</dbReference>
<dbReference type="PANTHER" id="PTHR43710">
    <property type="entry name" value="2-HYDROXYACYL-COA LYASE"/>
    <property type="match status" value="1"/>
</dbReference>
<keyword evidence="4 5" id="KW-0411">Iron-sulfur</keyword>
<dbReference type="CDD" id="cd07034">
    <property type="entry name" value="TPP_PYR_PFOR_IOR-alpha_like"/>
    <property type="match status" value="1"/>
</dbReference>
<dbReference type="SUPFAM" id="SSF54862">
    <property type="entry name" value="4Fe-4S ferredoxins"/>
    <property type="match status" value="1"/>
</dbReference>
<organism evidence="8">
    <name type="scientific">Desulfacinum infernum</name>
    <dbReference type="NCBI Taxonomy" id="35837"/>
    <lineage>
        <taxon>Bacteria</taxon>
        <taxon>Pseudomonadati</taxon>
        <taxon>Thermodesulfobacteriota</taxon>
        <taxon>Syntrophobacteria</taxon>
        <taxon>Syntrophobacterales</taxon>
        <taxon>Syntrophobacteraceae</taxon>
        <taxon>Desulfacinum</taxon>
    </lineage>
</organism>
<dbReference type="GO" id="GO:0051539">
    <property type="term" value="F:4 iron, 4 sulfur cluster binding"/>
    <property type="evidence" value="ECO:0007669"/>
    <property type="project" value="UniProtKB-UniRule"/>
</dbReference>
<dbReference type="Pfam" id="PF01855">
    <property type="entry name" value="POR_N"/>
    <property type="match status" value="1"/>
</dbReference>
<dbReference type="InterPro" id="IPR029061">
    <property type="entry name" value="THDP-binding"/>
</dbReference>
<dbReference type="GO" id="GO:0043805">
    <property type="term" value="F:indolepyruvate ferredoxin oxidoreductase activity"/>
    <property type="evidence" value="ECO:0007669"/>
    <property type="project" value="UniProtKB-UniRule"/>
</dbReference>
<dbReference type="Gene3D" id="3.30.70.20">
    <property type="match status" value="1"/>
</dbReference>
<evidence type="ECO:0000259" key="7">
    <source>
        <dbReference type="PROSITE" id="PS51379"/>
    </source>
</evidence>